<sequence>MGKKVTGRSAGKAIETTEICSGGAPKRVTAVVVALENYRRDELPVVDFAHADADGFAAALRQIYPAEILHLDVIKDEDATLSALQAVSYTIQNLEEDELFIFYYAGHGFHGAGQNRLSAFDTNRFNFEGTTLSLQSDLLEHLEASECSQALIFVDACAANFAQVINCRDVISNLEPLEVENFLDGNWYCGVFLSCSPQEKSYPAQPLGHGIWTHFLLEALEGRADGALRDRWLTDASLRDYLQYEVRRYITHEMTIKASQTPQAILSGSGSFRIRYIEEPSIATAPASDVLAKIIFQNNTEFLESAETGRIRSLAGFSSKYREPIGFSESADKFCRTLLDTQIKEEIQEIYQATIAAFGARRKDVQKGEDYGAGDVAYEYFRYSVNSGQNPDDHSEFVIYRTLQLRDGWHNHREAIEDIFDRDFDHLVIDFARLKLSFDDLVDSLEDVRDAHGGEIDDDDRTMRVTYSTGEAAFTFDLRRHRLEIQIAGADALDILDGVKHFQLGNAKPSPMLEAPLK</sequence>
<name>A0ABY0UFL1_9PSED</name>
<protein>
    <submittedName>
        <fullName evidence="2">Uncharacterized protein, contains caspase domain</fullName>
    </submittedName>
</protein>
<dbReference type="Gene3D" id="3.40.50.1460">
    <property type="match status" value="1"/>
</dbReference>
<evidence type="ECO:0000313" key="2">
    <source>
        <dbReference type="EMBL" id="SDS59454.1"/>
    </source>
</evidence>
<reference evidence="2 3" key="1">
    <citation type="submission" date="2016-10" db="EMBL/GenBank/DDBJ databases">
        <authorList>
            <person name="Varghese N."/>
            <person name="Submissions S."/>
        </authorList>
    </citation>
    <scope>NUCLEOTIDE SEQUENCE [LARGE SCALE GENOMIC DNA]</scope>
    <source>
        <strain evidence="2 3">BS3111</strain>
    </source>
</reference>
<evidence type="ECO:0000313" key="3">
    <source>
        <dbReference type="Proteomes" id="UP000183126"/>
    </source>
</evidence>
<gene>
    <name evidence="2" type="ORF">SAMN04490205_2983</name>
</gene>
<accession>A0ABY0UFL1</accession>
<dbReference type="Proteomes" id="UP000183126">
    <property type="component" value="Chromosome I"/>
</dbReference>
<keyword evidence="3" id="KW-1185">Reference proteome</keyword>
<dbReference type="InterPro" id="IPR011600">
    <property type="entry name" value="Pept_C14_caspase"/>
</dbReference>
<dbReference type="InterPro" id="IPR029030">
    <property type="entry name" value="Caspase-like_dom_sf"/>
</dbReference>
<proteinExistence type="predicted"/>
<organism evidence="2 3">
    <name type="scientific">Pseudomonas trivialis</name>
    <dbReference type="NCBI Taxonomy" id="200450"/>
    <lineage>
        <taxon>Bacteria</taxon>
        <taxon>Pseudomonadati</taxon>
        <taxon>Pseudomonadota</taxon>
        <taxon>Gammaproteobacteria</taxon>
        <taxon>Pseudomonadales</taxon>
        <taxon>Pseudomonadaceae</taxon>
        <taxon>Pseudomonas</taxon>
    </lineage>
</organism>
<dbReference type="RefSeq" id="WP_057008421.1">
    <property type="nucleotide sequence ID" value="NZ_JYLK01000007.1"/>
</dbReference>
<dbReference type="SUPFAM" id="SSF52129">
    <property type="entry name" value="Caspase-like"/>
    <property type="match status" value="1"/>
</dbReference>
<dbReference type="EMBL" id="LT629760">
    <property type="protein sequence ID" value="SDS59454.1"/>
    <property type="molecule type" value="Genomic_DNA"/>
</dbReference>
<dbReference type="Pfam" id="PF00656">
    <property type="entry name" value="Peptidase_C14"/>
    <property type="match status" value="1"/>
</dbReference>
<feature type="domain" description="Peptidase C14 caspase" evidence="1">
    <location>
        <begin position="29"/>
        <end position="262"/>
    </location>
</feature>
<evidence type="ECO:0000259" key="1">
    <source>
        <dbReference type="Pfam" id="PF00656"/>
    </source>
</evidence>